<name>A0A9D1MNV4_9FIRM</name>
<dbReference type="InterPro" id="IPR011047">
    <property type="entry name" value="Quinoprotein_ADH-like_sf"/>
</dbReference>
<sequence length="462" mass="51578">MKRYKGSIALVLLVISWGILFFLTGNKAPWYYFTTENNNDIIIPLGDVPIENYDRMGFTSGLIKYSDLNRAWLVGTERGEVFSFDSNGKQLWKRALGLGKFVSMELSQDGKIVYVGEQSPTGQIFALDTKNGNVVWSYETSSVIGVDVAKRSLPSVVHISVDNEDNIYINAYRFVMFKDGGKGYNARSLAFNKAGNLLWVYPKDEVMDTWINWLDGNGAHDTVVLSSSAYEMRDDMKYKDTLYFINKKTGEKRNSLFIEPMQPFDKTVMRGSPNFSKDGEVLAASCSDGRSYLFDYQGNILWQRTLSEPQLIDGAWLNASGRDGYVIGDKVFFTTINTFNRENWQLPTPVNHPASNSLFAFDKDGKFLYRYKAQGTIEKIDFAGELIACAIGRNVRNHNYGAHGAVVLSARDGGVLAEFETEGPLQSVGISSDGKSLAGLEAPALTPEGKIIGAYQLHIWQL</sequence>
<dbReference type="InterPro" id="IPR015943">
    <property type="entry name" value="WD40/YVTN_repeat-like_dom_sf"/>
</dbReference>
<dbReference type="Gene3D" id="2.130.10.10">
    <property type="entry name" value="YVTN repeat-like/Quinoprotein amine dehydrogenase"/>
    <property type="match status" value="2"/>
</dbReference>
<dbReference type="Pfam" id="PF13360">
    <property type="entry name" value="PQQ_2"/>
    <property type="match status" value="1"/>
</dbReference>
<dbReference type="SUPFAM" id="SSF50998">
    <property type="entry name" value="Quinoprotein alcohol dehydrogenase-like"/>
    <property type="match status" value="1"/>
</dbReference>
<reference evidence="2" key="2">
    <citation type="journal article" date="2021" name="PeerJ">
        <title>Extensive microbial diversity within the chicken gut microbiome revealed by metagenomics and culture.</title>
        <authorList>
            <person name="Gilroy R."/>
            <person name="Ravi A."/>
            <person name="Getino M."/>
            <person name="Pursley I."/>
            <person name="Horton D.L."/>
            <person name="Alikhan N.F."/>
            <person name="Baker D."/>
            <person name="Gharbi K."/>
            <person name="Hall N."/>
            <person name="Watson M."/>
            <person name="Adriaenssens E.M."/>
            <person name="Foster-Nyarko E."/>
            <person name="Jarju S."/>
            <person name="Secka A."/>
            <person name="Antonio M."/>
            <person name="Oren A."/>
            <person name="Chaudhuri R.R."/>
            <person name="La Ragione R."/>
            <person name="Hildebrand F."/>
            <person name="Pallen M.J."/>
        </authorList>
    </citation>
    <scope>NUCLEOTIDE SEQUENCE</scope>
    <source>
        <strain evidence="2">CHK160-1198</strain>
    </source>
</reference>
<dbReference type="PANTHER" id="PTHR34512">
    <property type="entry name" value="CELL SURFACE PROTEIN"/>
    <property type="match status" value="1"/>
</dbReference>
<evidence type="ECO:0000313" key="2">
    <source>
        <dbReference type="EMBL" id="HIU63571.1"/>
    </source>
</evidence>
<dbReference type="InterPro" id="IPR002372">
    <property type="entry name" value="PQQ_rpt_dom"/>
</dbReference>
<reference evidence="2" key="1">
    <citation type="submission" date="2020-10" db="EMBL/GenBank/DDBJ databases">
        <authorList>
            <person name="Gilroy R."/>
        </authorList>
    </citation>
    <scope>NUCLEOTIDE SEQUENCE</scope>
    <source>
        <strain evidence="2">CHK160-1198</strain>
    </source>
</reference>
<protein>
    <submittedName>
        <fullName evidence="2">PQQ-binding-like beta-propeller repeat protein</fullName>
    </submittedName>
</protein>
<gene>
    <name evidence="2" type="ORF">IAB06_00835</name>
</gene>
<accession>A0A9D1MNV4</accession>
<dbReference type="AlphaFoldDB" id="A0A9D1MNV4"/>
<comment type="caution">
    <text evidence="2">The sequence shown here is derived from an EMBL/GenBank/DDBJ whole genome shotgun (WGS) entry which is preliminary data.</text>
</comment>
<organism evidence="2 3">
    <name type="scientific">Candidatus Avacidaminococcus intestinavium</name>
    <dbReference type="NCBI Taxonomy" id="2840684"/>
    <lineage>
        <taxon>Bacteria</taxon>
        <taxon>Bacillati</taxon>
        <taxon>Bacillota</taxon>
        <taxon>Negativicutes</taxon>
        <taxon>Acidaminococcales</taxon>
        <taxon>Acidaminococcaceae</taxon>
        <taxon>Acidaminococcaceae incertae sedis</taxon>
        <taxon>Candidatus Avacidaminococcus</taxon>
    </lineage>
</organism>
<dbReference type="Proteomes" id="UP000824099">
    <property type="component" value="Unassembled WGS sequence"/>
</dbReference>
<dbReference type="InterPro" id="IPR018391">
    <property type="entry name" value="PQQ_b-propeller_rpt"/>
</dbReference>
<feature type="domain" description="Pyrrolo-quinoline quinone repeat" evidence="1">
    <location>
        <begin position="72"/>
        <end position="167"/>
    </location>
</feature>
<dbReference type="PANTHER" id="PTHR34512:SF30">
    <property type="entry name" value="OUTER MEMBRANE PROTEIN ASSEMBLY FACTOR BAMB"/>
    <property type="match status" value="1"/>
</dbReference>
<dbReference type="EMBL" id="DVNI01000011">
    <property type="protein sequence ID" value="HIU63571.1"/>
    <property type="molecule type" value="Genomic_DNA"/>
</dbReference>
<evidence type="ECO:0000259" key="1">
    <source>
        <dbReference type="Pfam" id="PF13360"/>
    </source>
</evidence>
<proteinExistence type="predicted"/>
<dbReference type="SMART" id="SM00564">
    <property type="entry name" value="PQQ"/>
    <property type="match status" value="5"/>
</dbReference>
<evidence type="ECO:0000313" key="3">
    <source>
        <dbReference type="Proteomes" id="UP000824099"/>
    </source>
</evidence>